<dbReference type="InterPro" id="IPR050721">
    <property type="entry name" value="Trk_Ktr_HKT_K-transport"/>
</dbReference>
<evidence type="ECO:0000313" key="5">
    <source>
        <dbReference type="Proteomes" id="UP001300763"/>
    </source>
</evidence>
<accession>A0ABT5T1J6</accession>
<keyword evidence="2" id="KW-1133">Transmembrane helix</keyword>
<reference evidence="4 5" key="1">
    <citation type="submission" date="2023-02" db="EMBL/GenBank/DDBJ databases">
        <title>Genome sequencing required for Actinomycetospora new species description.</title>
        <authorList>
            <person name="Saimee Y."/>
            <person name="Duangmal K."/>
        </authorList>
    </citation>
    <scope>NUCLEOTIDE SEQUENCE [LARGE SCALE GENOMIC DNA]</scope>
    <source>
        <strain evidence="4 5">DW7H6</strain>
    </source>
</reference>
<dbReference type="RefSeq" id="WP_274202338.1">
    <property type="nucleotide sequence ID" value="NZ_JAQZAO010000009.1"/>
</dbReference>
<feature type="transmembrane region" description="Helical" evidence="2">
    <location>
        <begin position="257"/>
        <end position="278"/>
    </location>
</feature>
<dbReference type="Pfam" id="PF02254">
    <property type="entry name" value="TrkA_N"/>
    <property type="match status" value="1"/>
</dbReference>
<evidence type="ECO:0000256" key="1">
    <source>
        <dbReference type="SAM" id="MobiDB-lite"/>
    </source>
</evidence>
<gene>
    <name evidence="4" type="ORF">PGB27_20960</name>
</gene>
<dbReference type="SUPFAM" id="SSF81324">
    <property type="entry name" value="Voltage-gated potassium channels"/>
    <property type="match status" value="1"/>
</dbReference>
<organism evidence="4 5">
    <name type="scientific">Actinomycetospora lemnae</name>
    <dbReference type="NCBI Taxonomy" id="3019891"/>
    <lineage>
        <taxon>Bacteria</taxon>
        <taxon>Bacillati</taxon>
        <taxon>Actinomycetota</taxon>
        <taxon>Actinomycetes</taxon>
        <taxon>Pseudonocardiales</taxon>
        <taxon>Pseudonocardiaceae</taxon>
        <taxon>Actinomycetospora</taxon>
    </lineage>
</organism>
<protein>
    <submittedName>
        <fullName evidence="4">NAD-binding protein</fullName>
    </submittedName>
</protein>
<dbReference type="SUPFAM" id="SSF51735">
    <property type="entry name" value="NAD(P)-binding Rossmann-fold domains"/>
    <property type="match status" value="1"/>
</dbReference>
<dbReference type="InterPro" id="IPR003148">
    <property type="entry name" value="RCK_N"/>
</dbReference>
<feature type="domain" description="RCK N-terminal" evidence="3">
    <location>
        <begin position="298"/>
        <end position="433"/>
    </location>
</feature>
<dbReference type="PANTHER" id="PTHR43833:SF11">
    <property type="entry name" value="VOLTAGE-GATED POTASSIUM CHANNEL KCH"/>
    <property type="match status" value="1"/>
</dbReference>
<dbReference type="Proteomes" id="UP001300763">
    <property type="component" value="Unassembled WGS sequence"/>
</dbReference>
<dbReference type="PROSITE" id="PS51201">
    <property type="entry name" value="RCK_N"/>
    <property type="match status" value="1"/>
</dbReference>
<name>A0ABT5T1J6_9PSEU</name>
<proteinExistence type="predicted"/>
<dbReference type="EMBL" id="JAQZAO010000009">
    <property type="protein sequence ID" value="MDD7967818.1"/>
    <property type="molecule type" value="Genomic_DNA"/>
</dbReference>
<sequence length="469" mass="48751">MSGGHEAVPAGPAAAGQTKSGSGTPRVLLIGAGHLADATARALSSAGAVVSRSEEPTDREIRDALDDRVDRVVVISRLDHVALRRALVVAHVRPGLATLVTIFDRHVAAELQDTMANVRVLSMAQIVAPALAGPCLDPGLLSLIRGPSSADAAADAYGVGVGTSERGPHRVSRTWSTPGPAQKVAANLEALLRPFDASARILVYGLVGFLAVLALETVVTVVAKGVSLVDALYVAAKVTVTVGPSPFADGSGAGFKLFSTAAMLLALGFTAVLTAGLVNRLLDPRLTGAFGRSAVPRRDHVVVVGLGQVGQRLCELLRDLGVPVVAVERDPDAKNIARAKDRRLPVVIGDGSDHRTLRRLSIRTARALAAVTSDDVENIAVAVAARRLHGSLHIALRAGDGDATSEVQSLFHIGVVRDVYRIAGSALAADVVGYDVREAFPHQGTMYLVGETGEIEPFVLPPEELDAAS</sequence>
<feature type="region of interest" description="Disordered" evidence="1">
    <location>
        <begin position="1"/>
        <end position="21"/>
    </location>
</feature>
<evidence type="ECO:0000313" key="4">
    <source>
        <dbReference type="EMBL" id="MDD7967818.1"/>
    </source>
</evidence>
<evidence type="ECO:0000256" key="2">
    <source>
        <dbReference type="SAM" id="Phobius"/>
    </source>
</evidence>
<dbReference type="PANTHER" id="PTHR43833">
    <property type="entry name" value="POTASSIUM CHANNEL PROTEIN 2-RELATED-RELATED"/>
    <property type="match status" value="1"/>
</dbReference>
<keyword evidence="2" id="KW-0812">Transmembrane</keyword>
<feature type="transmembrane region" description="Helical" evidence="2">
    <location>
        <begin position="201"/>
        <end position="223"/>
    </location>
</feature>
<evidence type="ECO:0000259" key="3">
    <source>
        <dbReference type="PROSITE" id="PS51201"/>
    </source>
</evidence>
<comment type="caution">
    <text evidence="4">The sequence shown here is derived from an EMBL/GenBank/DDBJ whole genome shotgun (WGS) entry which is preliminary data.</text>
</comment>
<dbReference type="Gene3D" id="3.40.50.720">
    <property type="entry name" value="NAD(P)-binding Rossmann-like Domain"/>
    <property type="match status" value="1"/>
</dbReference>
<keyword evidence="5" id="KW-1185">Reference proteome</keyword>
<dbReference type="InterPro" id="IPR036291">
    <property type="entry name" value="NAD(P)-bd_dom_sf"/>
</dbReference>
<keyword evidence="2" id="KW-0472">Membrane</keyword>